<dbReference type="OrthoDB" id="1150971at2"/>
<name>A0A0P7C1M9_9BACT</name>
<dbReference type="Proteomes" id="UP000050454">
    <property type="component" value="Unassembled WGS sequence"/>
</dbReference>
<dbReference type="RefSeq" id="WP_055149940.1">
    <property type="nucleotide sequence ID" value="NZ_JXSZ01000012.1"/>
</dbReference>
<accession>A0A0P7C1M9</accession>
<dbReference type="EMBL" id="LGTQ01000012">
    <property type="protein sequence ID" value="KPM47221.1"/>
    <property type="molecule type" value="Genomic_DNA"/>
</dbReference>
<reference evidence="2 3" key="1">
    <citation type="submission" date="2015-07" db="EMBL/GenBank/DDBJ databases">
        <title>The draft genome sequence of Leadbetterella sp. JN14-9.</title>
        <authorList>
            <person name="Liu Y."/>
            <person name="Du J."/>
            <person name="Shao Z."/>
        </authorList>
    </citation>
    <scope>NUCLEOTIDE SEQUENCE [LARGE SCALE GENOMIC DNA]</scope>
    <source>
        <strain evidence="2 3">JN14-9</strain>
    </source>
</reference>
<evidence type="ECO:0000313" key="2">
    <source>
        <dbReference type="EMBL" id="KPM47221.1"/>
    </source>
</evidence>
<dbReference type="STRING" id="1605367.AFM12_15580"/>
<feature type="chain" id="PRO_5006136510" evidence="1">
    <location>
        <begin position="20"/>
        <end position="213"/>
    </location>
</feature>
<feature type="signal peptide" evidence="1">
    <location>
        <begin position="1"/>
        <end position="19"/>
    </location>
</feature>
<evidence type="ECO:0000256" key="1">
    <source>
        <dbReference type="SAM" id="SignalP"/>
    </source>
</evidence>
<evidence type="ECO:0000313" key="3">
    <source>
        <dbReference type="Proteomes" id="UP000050454"/>
    </source>
</evidence>
<sequence length="213" mass="24389">MKKLTFLIALLFIGKSVFAQNSKYEETMNKLTTEMFNQPYDALLQPVANKMQRVAQAEADQWLPNYWVAYCYIQDSFKKIDPAEKDQMLDVAAEYLKKAESIAAKPISDIELLKAQHASAKMTVDPQNRWQEYGPKYQTSLNKAEQIDPSNPRVAYLKGTSAFYTPEAFGGGKKIAKPFFEEALVKFSNFTAETTYHPNWGKMESEYFITQCN</sequence>
<keyword evidence="3" id="KW-1185">Reference proteome</keyword>
<gene>
    <name evidence="2" type="ORF">AFM12_15580</name>
</gene>
<comment type="caution">
    <text evidence="2">The sequence shown here is derived from an EMBL/GenBank/DDBJ whole genome shotgun (WGS) entry which is preliminary data.</text>
</comment>
<keyword evidence="1" id="KW-0732">Signal</keyword>
<organism evidence="2 3">
    <name type="scientific">Jiulongibacter sediminis</name>
    <dbReference type="NCBI Taxonomy" id="1605367"/>
    <lineage>
        <taxon>Bacteria</taxon>
        <taxon>Pseudomonadati</taxon>
        <taxon>Bacteroidota</taxon>
        <taxon>Cytophagia</taxon>
        <taxon>Cytophagales</taxon>
        <taxon>Leadbetterellaceae</taxon>
        <taxon>Jiulongibacter</taxon>
    </lineage>
</organism>
<proteinExistence type="predicted"/>
<protein>
    <submittedName>
        <fullName evidence="2">Uncharacterized protein</fullName>
    </submittedName>
</protein>
<dbReference type="AlphaFoldDB" id="A0A0P7C1M9"/>